<keyword evidence="7" id="KW-1185">Reference proteome</keyword>
<dbReference type="AlphaFoldDB" id="A0A1G8LPC7"/>
<dbReference type="EMBL" id="FNEN01000003">
    <property type="protein sequence ID" value="SDI57534.1"/>
    <property type="molecule type" value="Genomic_DNA"/>
</dbReference>
<sequence length="557" mass="61047">MSRNMIVVMSMIAVLLLITAFIMTQDNDGEPATDGSDDTETNDEVTEDVVEFDGDYGVSTSNEQAQQVGMDVLDAGGNAVDAAIAVSLTLGVTEPYGSGIGGGGAMLVLDNPAADPDYYDYREESPAEGRESQAGVPGFLRGMEHIHDEHGSLPLEDLIEPAIEYAEEGFEVDYMLANRLEYAGTINQPDGRIDPDAAEEFYPEGMALQEGQELVQPRLAETLRQLRDEGFEDFYNGELASEIAGDRSSITEDDLDNYDVLETEPASGSFYGHQVYSGGPPTSGVTFIQMLQMAEQLEIYEHEPDSASFAHLFAQISDVAYDDRMSNIGDPNDVDVDVDDLTSEEHTQGLADEVETDEVSVAGEEQEMVSEYSGDGNTTHIVVVDEEGRMVSATNTLSNFFGSGEMTDAGFFLNDVMSNFAPEDLPPNNYDSGKRARSFIAPSIFISEEQETVMGLGSPGGRRIPQIMGQVLMNTVYFDGDIYEAMNYPRFVYSGQEGVDQIIIEGEWGDAETDAELSELDYIVEERPTDVFFGGIQLLEVNYEDETVEDINDERRD</sequence>
<name>A0A1G8LPC7_9BACI</name>
<comment type="similarity">
    <text evidence="1">Belongs to the gamma-glutamyltransferase family.</text>
</comment>
<dbReference type="InterPro" id="IPR051792">
    <property type="entry name" value="GGT_bact"/>
</dbReference>
<gene>
    <name evidence="6" type="ORF">SAMN04488123_103202</name>
</gene>
<keyword evidence="2" id="KW-0808">Transferase</keyword>
<dbReference type="PANTHER" id="PTHR43199:SF1">
    <property type="entry name" value="GLUTATHIONE HYDROLASE PROENZYME"/>
    <property type="match status" value="1"/>
</dbReference>
<keyword evidence="4" id="KW-0865">Zymogen</keyword>
<dbReference type="Gene3D" id="1.10.246.130">
    <property type="match status" value="1"/>
</dbReference>
<dbReference type="Proteomes" id="UP000198853">
    <property type="component" value="Unassembled WGS sequence"/>
</dbReference>
<dbReference type="GO" id="GO:0016740">
    <property type="term" value="F:transferase activity"/>
    <property type="evidence" value="ECO:0007669"/>
    <property type="project" value="UniProtKB-KW"/>
</dbReference>
<evidence type="ECO:0000256" key="2">
    <source>
        <dbReference type="ARBA" id="ARBA00022679"/>
    </source>
</evidence>
<protein>
    <submittedName>
        <fullName evidence="6">Gamma-glutamyltranspeptidase / glutathione hydrolase</fullName>
    </submittedName>
</protein>
<evidence type="ECO:0000256" key="1">
    <source>
        <dbReference type="ARBA" id="ARBA00009381"/>
    </source>
</evidence>
<dbReference type="SUPFAM" id="SSF56235">
    <property type="entry name" value="N-terminal nucleophile aminohydrolases (Ntn hydrolases)"/>
    <property type="match status" value="1"/>
</dbReference>
<dbReference type="RefSeq" id="WP_090396749.1">
    <property type="nucleotide sequence ID" value="NZ_FNEN01000003.1"/>
</dbReference>
<feature type="signal peptide" evidence="5">
    <location>
        <begin position="1"/>
        <end position="24"/>
    </location>
</feature>
<accession>A0A1G8LPC7</accession>
<evidence type="ECO:0000313" key="6">
    <source>
        <dbReference type="EMBL" id="SDI57534.1"/>
    </source>
</evidence>
<dbReference type="Pfam" id="PF01019">
    <property type="entry name" value="G_glu_transpept"/>
    <property type="match status" value="1"/>
</dbReference>
<dbReference type="GO" id="GO:0016787">
    <property type="term" value="F:hydrolase activity"/>
    <property type="evidence" value="ECO:0007669"/>
    <property type="project" value="UniProtKB-KW"/>
</dbReference>
<proteinExistence type="inferred from homology"/>
<organism evidence="6 7">
    <name type="scientific">Natribacillus halophilus</name>
    <dbReference type="NCBI Taxonomy" id="549003"/>
    <lineage>
        <taxon>Bacteria</taxon>
        <taxon>Bacillati</taxon>
        <taxon>Bacillota</taxon>
        <taxon>Bacilli</taxon>
        <taxon>Bacillales</taxon>
        <taxon>Bacillaceae</taxon>
        <taxon>Natribacillus</taxon>
    </lineage>
</organism>
<dbReference type="PRINTS" id="PR01210">
    <property type="entry name" value="GGTRANSPTASE"/>
</dbReference>
<keyword evidence="3 6" id="KW-0378">Hydrolase</keyword>
<reference evidence="6 7" key="1">
    <citation type="submission" date="2016-10" db="EMBL/GenBank/DDBJ databases">
        <authorList>
            <person name="de Groot N.N."/>
        </authorList>
    </citation>
    <scope>NUCLEOTIDE SEQUENCE [LARGE SCALE GENOMIC DNA]</scope>
    <source>
        <strain evidence="6 7">DSM 21771</strain>
    </source>
</reference>
<dbReference type="Gene3D" id="3.60.20.40">
    <property type="match status" value="1"/>
</dbReference>
<dbReference type="PANTHER" id="PTHR43199">
    <property type="entry name" value="GLUTATHIONE HYDROLASE"/>
    <property type="match status" value="1"/>
</dbReference>
<dbReference type="OrthoDB" id="9781342at2"/>
<dbReference type="InterPro" id="IPR043138">
    <property type="entry name" value="GGT_lsub"/>
</dbReference>
<evidence type="ECO:0000256" key="4">
    <source>
        <dbReference type="ARBA" id="ARBA00023145"/>
    </source>
</evidence>
<keyword evidence="5" id="KW-0732">Signal</keyword>
<feature type="chain" id="PRO_5039125666" evidence="5">
    <location>
        <begin position="25"/>
        <end position="557"/>
    </location>
</feature>
<evidence type="ECO:0000313" key="7">
    <source>
        <dbReference type="Proteomes" id="UP000198853"/>
    </source>
</evidence>
<dbReference type="InterPro" id="IPR029055">
    <property type="entry name" value="Ntn_hydrolases_N"/>
</dbReference>
<evidence type="ECO:0000256" key="5">
    <source>
        <dbReference type="SAM" id="SignalP"/>
    </source>
</evidence>
<dbReference type="InterPro" id="IPR043137">
    <property type="entry name" value="GGT_ssub_C"/>
</dbReference>
<evidence type="ECO:0000256" key="3">
    <source>
        <dbReference type="ARBA" id="ARBA00022801"/>
    </source>
</evidence>